<evidence type="ECO:0000313" key="3">
    <source>
        <dbReference type="Proteomes" id="UP000253507"/>
    </source>
</evidence>
<name>A0A367EH66_9ACTN</name>
<proteinExistence type="predicted"/>
<comment type="caution">
    <text evidence="2">The sequence shown here is derived from an EMBL/GenBank/DDBJ whole genome shotgun (WGS) entry which is preliminary data.</text>
</comment>
<dbReference type="EMBL" id="QOIM01000037">
    <property type="protein sequence ID" value="RCG17052.1"/>
    <property type="molecule type" value="Genomic_DNA"/>
</dbReference>
<gene>
    <name evidence="2" type="ORF">DQ392_18520</name>
</gene>
<organism evidence="2 3">
    <name type="scientific">Streptomyces reniochalinae</name>
    <dbReference type="NCBI Taxonomy" id="2250578"/>
    <lineage>
        <taxon>Bacteria</taxon>
        <taxon>Bacillati</taxon>
        <taxon>Actinomycetota</taxon>
        <taxon>Actinomycetes</taxon>
        <taxon>Kitasatosporales</taxon>
        <taxon>Streptomycetaceae</taxon>
        <taxon>Streptomyces</taxon>
    </lineage>
</organism>
<evidence type="ECO:0000256" key="1">
    <source>
        <dbReference type="SAM" id="MobiDB-lite"/>
    </source>
</evidence>
<sequence>MRPAEPGVRAQGRGSQPAEGTNPLRGVSAPRLSILTGEATIPDRQREANGTAAAALDFTDSPEAC</sequence>
<keyword evidence="3" id="KW-1185">Reference proteome</keyword>
<evidence type="ECO:0000313" key="2">
    <source>
        <dbReference type="EMBL" id="RCG17052.1"/>
    </source>
</evidence>
<dbReference type="OrthoDB" id="4367319at2"/>
<protein>
    <submittedName>
        <fullName evidence="2">Uncharacterized protein</fullName>
    </submittedName>
</protein>
<dbReference type="AlphaFoldDB" id="A0A367EH66"/>
<dbReference type="Proteomes" id="UP000253507">
    <property type="component" value="Unassembled WGS sequence"/>
</dbReference>
<accession>A0A367EH66</accession>
<reference evidence="2 3" key="1">
    <citation type="submission" date="2018-06" db="EMBL/GenBank/DDBJ databases">
        <title>Streptomyces reniochalinae sp. nov. and Streptomyces diacarnus sp. nov. from marine sponges.</title>
        <authorList>
            <person name="Li L."/>
        </authorList>
    </citation>
    <scope>NUCLEOTIDE SEQUENCE [LARGE SCALE GENOMIC DNA]</scope>
    <source>
        <strain evidence="2 3">LHW50302</strain>
    </source>
</reference>
<feature type="region of interest" description="Disordered" evidence="1">
    <location>
        <begin position="1"/>
        <end position="65"/>
    </location>
</feature>